<dbReference type="RefSeq" id="WP_194019054.1">
    <property type="nucleotide sequence ID" value="NZ_JADEVV010000008.1"/>
</dbReference>
<comment type="similarity">
    <text evidence="1 2">Belongs to the BioY family.</text>
</comment>
<dbReference type="PANTHER" id="PTHR34295">
    <property type="entry name" value="BIOTIN TRANSPORTER BIOY"/>
    <property type="match status" value="1"/>
</dbReference>
<keyword evidence="2" id="KW-1003">Cell membrane</keyword>
<protein>
    <recommendedName>
        <fullName evidence="2">Biotin transporter</fullName>
    </recommendedName>
</protein>
<dbReference type="PIRSF" id="PIRSF016661">
    <property type="entry name" value="BioY"/>
    <property type="match status" value="1"/>
</dbReference>
<keyword evidence="3" id="KW-0812">Transmembrane</keyword>
<dbReference type="Pfam" id="PF02632">
    <property type="entry name" value="BioY"/>
    <property type="match status" value="1"/>
</dbReference>
<reference evidence="4 5" key="1">
    <citation type="submission" date="2020-10" db="EMBL/GenBank/DDBJ databases">
        <authorList>
            <person name="Castelo-Branco R."/>
            <person name="Eusebio N."/>
            <person name="Adriana R."/>
            <person name="Vieira A."/>
            <person name="Brugerolle De Fraissinette N."/>
            <person name="Rezende De Castro R."/>
            <person name="Schneider M.P."/>
            <person name="Vasconcelos V."/>
            <person name="Leao P.N."/>
        </authorList>
    </citation>
    <scope>NUCLEOTIDE SEQUENCE [LARGE SCALE GENOMIC DNA]</scope>
    <source>
        <strain evidence="4 5">LEGE 00031</strain>
    </source>
</reference>
<comment type="subcellular location">
    <subcellularLocation>
        <location evidence="2">Cell membrane</location>
        <topology evidence="2">Multi-pass membrane protein</topology>
    </subcellularLocation>
</comment>
<dbReference type="Proteomes" id="UP000658720">
    <property type="component" value="Unassembled WGS sequence"/>
</dbReference>
<keyword evidence="2 3" id="KW-0472">Membrane</keyword>
<dbReference type="InterPro" id="IPR003784">
    <property type="entry name" value="BioY"/>
</dbReference>
<comment type="caution">
    <text evidence="4">The sequence shown here is derived from an EMBL/GenBank/DDBJ whole genome shotgun (WGS) entry which is preliminary data.</text>
</comment>
<evidence type="ECO:0000256" key="1">
    <source>
        <dbReference type="ARBA" id="ARBA00010692"/>
    </source>
</evidence>
<evidence type="ECO:0000256" key="3">
    <source>
        <dbReference type="SAM" id="Phobius"/>
    </source>
</evidence>
<evidence type="ECO:0000313" key="5">
    <source>
        <dbReference type="Proteomes" id="UP000658720"/>
    </source>
</evidence>
<proteinExistence type="inferred from homology"/>
<evidence type="ECO:0000313" key="4">
    <source>
        <dbReference type="EMBL" id="MBE9253117.1"/>
    </source>
</evidence>
<accession>A0ABR9VP31</accession>
<evidence type="ECO:0000256" key="2">
    <source>
        <dbReference type="PIRNR" id="PIRNR016661"/>
    </source>
</evidence>
<dbReference type="Gene3D" id="1.10.1760.20">
    <property type="match status" value="1"/>
</dbReference>
<feature type="transmembrane region" description="Helical" evidence="3">
    <location>
        <begin position="27"/>
        <end position="47"/>
    </location>
</feature>
<feature type="transmembrane region" description="Helical" evidence="3">
    <location>
        <begin position="185"/>
        <end position="211"/>
    </location>
</feature>
<feature type="transmembrane region" description="Helical" evidence="3">
    <location>
        <begin position="116"/>
        <end position="135"/>
    </location>
</feature>
<sequence length="217" mass="23530">MNTNPESDLDLVTEEIELPKPSLLAEVLLAIAGLLLTVFCTFVQVFATNPPWQWWEDGIYSNPLGTTYQVGAVLLTACLGGARAGAIAQLGYIMLGLAWLPIFAHGGGWDYWQQPTFGYLLGFIPGAWVCGWLAYRSQTKIETLALSCLAGLGVIHGAGIVYLGMMSLLKLGNPPILSLPDLPQALLTFSLIALPGQIILVCLTAVLAYFLRRILFY</sequence>
<keyword evidence="5" id="KW-1185">Reference proteome</keyword>
<dbReference type="PANTHER" id="PTHR34295:SF1">
    <property type="entry name" value="BIOTIN TRANSPORTER BIOY"/>
    <property type="match status" value="1"/>
</dbReference>
<dbReference type="EMBL" id="JADEVV010000008">
    <property type="protein sequence ID" value="MBE9253117.1"/>
    <property type="molecule type" value="Genomic_DNA"/>
</dbReference>
<name>A0ABR9VP31_9SYNC</name>
<keyword evidence="2" id="KW-0813">Transport</keyword>
<organism evidence="4 5">
    <name type="scientific">Synechocystis salina LEGE 00031</name>
    <dbReference type="NCBI Taxonomy" id="1828736"/>
    <lineage>
        <taxon>Bacteria</taxon>
        <taxon>Bacillati</taxon>
        <taxon>Cyanobacteriota</taxon>
        <taxon>Cyanophyceae</taxon>
        <taxon>Synechococcales</taxon>
        <taxon>Merismopediaceae</taxon>
        <taxon>Synechocystis</taxon>
    </lineage>
</organism>
<gene>
    <name evidence="4" type="ORF">IQ217_04415</name>
</gene>
<keyword evidence="3" id="KW-1133">Transmembrane helix</keyword>
<feature type="transmembrane region" description="Helical" evidence="3">
    <location>
        <begin position="144"/>
        <end position="165"/>
    </location>
</feature>